<evidence type="ECO:0000256" key="1">
    <source>
        <dbReference type="SAM" id="MobiDB-lite"/>
    </source>
</evidence>
<evidence type="ECO:0000313" key="3">
    <source>
        <dbReference type="EMBL" id="JAT83937.1"/>
    </source>
</evidence>
<sequence length="111" mass="13153">DRMEKAVSSTMTTRSDKVRRDLRDLPPGLENFQDFRNNSQLQQLSDLLAEEERNRSMERNPMLNMVMKYMPYLKNYKQGFMNSAVNRSQKLTTAVYNFMLILTSFIINVLY</sequence>
<protein>
    <submittedName>
        <fullName evidence="3">Uncharacterized protein</fullName>
    </submittedName>
</protein>
<feature type="region of interest" description="Disordered" evidence="1">
    <location>
        <begin position="1"/>
        <end position="22"/>
    </location>
</feature>
<keyword evidence="2" id="KW-0812">Transmembrane</keyword>
<accession>A0A1E1WAI6</accession>
<keyword evidence="2" id="KW-1133">Transmembrane helix</keyword>
<keyword evidence="2" id="KW-0472">Membrane</keyword>
<name>A0A1E1WAI6_PECGO</name>
<dbReference type="OrthoDB" id="737510at2759"/>
<organism evidence="3">
    <name type="scientific">Pectinophora gossypiella</name>
    <name type="common">Cotton pink bollworm</name>
    <name type="synonym">Depressaria gossypiella</name>
    <dbReference type="NCBI Taxonomy" id="13191"/>
    <lineage>
        <taxon>Eukaryota</taxon>
        <taxon>Metazoa</taxon>
        <taxon>Ecdysozoa</taxon>
        <taxon>Arthropoda</taxon>
        <taxon>Hexapoda</taxon>
        <taxon>Insecta</taxon>
        <taxon>Pterygota</taxon>
        <taxon>Neoptera</taxon>
        <taxon>Endopterygota</taxon>
        <taxon>Lepidoptera</taxon>
        <taxon>Glossata</taxon>
        <taxon>Ditrysia</taxon>
        <taxon>Gelechioidea</taxon>
        <taxon>Gelechiidae</taxon>
        <taxon>Apatetrinae</taxon>
        <taxon>Pectinophora</taxon>
    </lineage>
</organism>
<dbReference type="AlphaFoldDB" id="A0A1E1WAI6"/>
<reference evidence="3" key="1">
    <citation type="submission" date="2015-09" db="EMBL/GenBank/DDBJ databases">
        <title>De novo assembly of Pectinophora gossypiella (Pink Bollworm) gut transcriptome.</title>
        <authorList>
            <person name="Tassone E.E."/>
        </authorList>
    </citation>
    <scope>NUCLEOTIDE SEQUENCE</scope>
</reference>
<proteinExistence type="predicted"/>
<feature type="transmembrane region" description="Helical" evidence="2">
    <location>
        <begin position="91"/>
        <end position="110"/>
    </location>
</feature>
<evidence type="ECO:0000256" key="2">
    <source>
        <dbReference type="SAM" id="Phobius"/>
    </source>
</evidence>
<feature type="non-terminal residue" evidence="3">
    <location>
        <position position="1"/>
    </location>
</feature>
<dbReference type="EMBL" id="GDQN01007117">
    <property type="protein sequence ID" value="JAT83937.1"/>
    <property type="molecule type" value="Transcribed_RNA"/>
</dbReference>
<gene>
    <name evidence="3" type="ORF">g.18340</name>
</gene>